<dbReference type="RefSeq" id="WP_007539659.1">
    <property type="nucleotide sequence ID" value="NZ_LNCD01000018.1"/>
</dbReference>
<dbReference type="GO" id="GO:1901135">
    <property type="term" value="P:carbohydrate derivative metabolic process"/>
    <property type="evidence" value="ECO:0007669"/>
    <property type="project" value="InterPro"/>
</dbReference>
<dbReference type="Pfam" id="PF01418">
    <property type="entry name" value="HTH_6"/>
    <property type="match status" value="1"/>
</dbReference>
<dbReference type="Gene3D" id="3.40.50.10490">
    <property type="entry name" value="Glucose-6-phosphate isomerase like protein, domain 1"/>
    <property type="match status" value="1"/>
</dbReference>
<dbReference type="SUPFAM" id="SSF46689">
    <property type="entry name" value="Homeodomain-like"/>
    <property type="match status" value="1"/>
</dbReference>
<dbReference type="InterPro" id="IPR009057">
    <property type="entry name" value="Homeodomain-like_sf"/>
</dbReference>
<dbReference type="Proteomes" id="UP000068164">
    <property type="component" value="Unassembled WGS sequence"/>
</dbReference>
<feature type="domain" description="SIS" evidence="5">
    <location>
        <begin position="130"/>
        <end position="273"/>
    </location>
</feature>
<keyword evidence="9" id="KW-1185">Reference proteome</keyword>
<dbReference type="SUPFAM" id="SSF53697">
    <property type="entry name" value="SIS domain"/>
    <property type="match status" value="1"/>
</dbReference>
<dbReference type="InterPro" id="IPR047640">
    <property type="entry name" value="RpiR-like"/>
</dbReference>
<dbReference type="PANTHER" id="PTHR30514">
    <property type="entry name" value="GLUCOKINASE"/>
    <property type="match status" value="1"/>
</dbReference>
<dbReference type="InterPro" id="IPR046348">
    <property type="entry name" value="SIS_dom_sf"/>
</dbReference>
<evidence type="ECO:0000256" key="1">
    <source>
        <dbReference type="ARBA" id="ARBA00023015"/>
    </source>
</evidence>
<dbReference type="InterPro" id="IPR001347">
    <property type="entry name" value="SIS_dom"/>
</dbReference>
<dbReference type="EMBL" id="LNCD01000092">
    <property type="protein sequence ID" value="KWV49131.1"/>
    <property type="molecule type" value="Genomic_DNA"/>
</dbReference>
<dbReference type="PROSITE" id="PS51071">
    <property type="entry name" value="HTH_RPIR"/>
    <property type="match status" value="1"/>
</dbReference>
<evidence type="ECO:0000313" key="8">
    <source>
        <dbReference type="EMBL" id="KWV58876.1"/>
    </source>
</evidence>
<evidence type="ECO:0000259" key="4">
    <source>
        <dbReference type="PROSITE" id="PS51071"/>
    </source>
</evidence>
<evidence type="ECO:0000313" key="9">
    <source>
        <dbReference type="Proteomes" id="UP000068164"/>
    </source>
</evidence>
<dbReference type="GO" id="GO:0003677">
    <property type="term" value="F:DNA binding"/>
    <property type="evidence" value="ECO:0007669"/>
    <property type="project" value="UniProtKB-KW"/>
</dbReference>
<evidence type="ECO:0000256" key="2">
    <source>
        <dbReference type="ARBA" id="ARBA00023125"/>
    </source>
</evidence>
<keyword evidence="2" id="KW-0238">DNA-binding</keyword>
<evidence type="ECO:0000256" key="3">
    <source>
        <dbReference type="ARBA" id="ARBA00023163"/>
    </source>
</evidence>
<protein>
    <submittedName>
        <fullName evidence="8">RpiR family transcriptional regulator</fullName>
    </submittedName>
</protein>
<reference evidence="8 9" key="1">
    <citation type="submission" date="2015-11" db="EMBL/GenBank/DDBJ databases">
        <title>Draft Genome Sequence of the Strain BR 10423 (Rhizobium sp.) isolated from nodules of Mimosa pudica.</title>
        <authorList>
            <person name="Barauna A.C."/>
            <person name="Zilli J.E."/>
            <person name="Simoes-Araujo J.L."/>
            <person name="Reis V.M."/>
            <person name="James E.K."/>
            <person name="Reis F.B.Jr."/>
            <person name="Rouws L.F."/>
            <person name="Passos S.R."/>
            <person name="Gois S.R."/>
        </authorList>
    </citation>
    <scope>NUCLEOTIDE SEQUENCE [LARGE SCALE GENOMIC DNA]</scope>
    <source>
        <strain evidence="8 9">BR10423</strain>
    </source>
</reference>
<dbReference type="Gene3D" id="1.10.10.10">
    <property type="entry name" value="Winged helix-like DNA-binding domain superfamily/Winged helix DNA-binding domain"/>
    <property type="match status" value="1"/>
</dbReference>
<dbReference type="InterPro" id="IPR035472">
    <property type="entry name" value="RpiR-like_SIS"/>
</dbReference>
<keyword evidence="3" id="KW-0804">Transcription</keyword>
<evidence type="ECO:0000313" key="7">
    <source>
        <dbReference type="EMBL" id="KWV49131.1"/>
    </source>
</evidence>
<dbReference type="EMBL" id="LNCD01000093">
    <property type="protein sequence ID" value="KWV49021.1"/>
    <property type="molecule type" value="Genomic_DNA"/>
</dbReference>
<dbReference type="AlphaFoldDB" id="A0A109K1E4"/>
<sequence length="273" mass="29401">MVSIGDEKRNRDRQTILSRLHEEIDQLPNALARIAKYILENPEKVLRQSVAELGEFAGSGEASILRLCRQIGFTGFRDFKLALAAEVGRPQLAVVSSSGADPAIDKLQRTLIENLEVAHSHVDLTSLDRIAEALATARRIDIYGAGMSGFVAEMLAYRLLRVGLTALAFRNSHMAHEVANGLGEGCVAVAFSVSGLTVETVQFLKGARATGATTVAVTNRTQSPLSKAAHYSLQASGLHDNPFGGTLTPVAGKIFVIECLMLALDKHLNRPMK</sequence>
<keyword evidence="1" id="KW-0805">Transcription regulation</keyword>
<dbReference type="EMBL" id="LNCD01000018">
    <property type="protein sequence ID" value="KWV58876.1"/>
    <property type="molecule type" value="Genomic_DNA"/>
</dbReference>
<accession>A0A109K1E4</accession>
<name>A0A109K1E4_9HYPH</name>
<dbReference type="InterPro" id="IPR000281">
    <property type="entry name" value="HTH_RpiR"/>
</dbReference>
<dbReference type="CDD" id="cd05013">
    <property type="entry name" value="SIS_RpiR"/>
    <property type="match status" value="1"/>
</dbReference>
<gene>
    <name evidence="7" type="ORF">AS026_11240</name>
    <name evidence="6" type="ORF">AS026_11615</name>
    <name evidence="8" type="ORF">AS026_29845</name>
</gene>
<dbReference type="InterPro" id="IPR036388">
    <property type="entry name" value="WH-like_DNA-bd_sf"/>
</dbReference>
<organism evidence="8 9">
    <name type="scientific">Rhizobium altiplani</name>
    <dbReference type="NCBI Taxonomy" id="1864509"/>
    <lineage>
        <taxon>Bacteria</taxon>
        <taxon>Pseudomonadati</taxon>
        <taxon>Pseudomonadota</taxon>
        <taxon>Alphaproteobacteria</taxon>
        <taxon>Hyphomicrobiales</taxon>
        <taxon>Rhizobiaceae</taxon>
        <taxon>Rhizobium/Agrobacterium group</taxon>
        <taxon>Rhizobium</taxon>
    </lineage>
</organism>
<proteinExistence type="predicted"/>
<dbReference type="GO" id="GO:0097367">
    <property type="term" value="F:carbohydrate derivative binding"/>
    <property type="evidence" value="ECO:0007669"/>
    <property type="project" value="InterPro"/>
</dbReference>
<evidence type="ECO:0000259" key="5">
    <source>
        <dbReference type="PROSITE" id="PS51464"/>
    </source>
</evidence>
<comment type="caution">
    <text evidence="8">The sequence shown here is derived from an EMBL/GenBank/DDBJ whole genome shotgun (WGS) entry which is preliminary data.</text>
</comment>
<feature type="domain" description="HTH rpiR-type" evidence="4">
    <location>
        <begin position="14"/>
        <end position="90"/>
    </location>
</feature>
<dbReference type="GO" id="GO:0003700">
    <property type="term" value="F:DNA-binding transcription factor activity"/>
    <property type="evidence" value="ECO:0007669"/>
    <property type="project" value="InterPro"/>
</dbReference>
<dbReference type="PANTHER" id="PTHR30514:SF1">
    <property type="entry name" value="HTH-TYPE TRANSCRIPTIONAL REGULATOR HEXR-RELATED"/>
    <property type="match status" value="1"/>
</dbReference>
<dbReference type="PROSITE" id="PS51464">
    <property type="entry name" value="SIS"/>
    <property type="match status" value="1"/>
</dbReference>
<evidence type="ECO:0000313" key="6">
    <source>
        <dbReference type="EMBL" id="KWV49021.1"/>
    </source>
</evidence>
<dbReference type="Pfam" id="PF01380">
    <property type="entry name" value="SIS"/>
    <property type="match status" value="1"/>
</dbReference>
<dbReference type="OrthoDB" id="8582409at2"/>